<dbReference type="FunFam" id="2.160.20.10:FF:000013">
    <property type="entry name" value="Pectinesterase"/>
    <property type="match status" value="1"/>
</dbReference>
<keyword evidence="11" id="KW-0472">Membrane</keyword>
<feature type="transmembrane region" description="Helical" evidence="11">
    <location>
        <begin position="15"/>
        <end position="36"/>
    </location>
</feature>
<name>A0AA41VXP5_PAPNU</name>
<keyword evidence="4 10" id="KW-0378">Hydrolase</keyword>
<evidence type="ECO:0000256" key="1">
    <source>
        <dbReference type="ARBA" id="ARBA00005184"/>
    </source>
</evidence>
<feature type="domain" description="Pectinesterase catalytic" evidence="12">
    <location>
        <begin position="54"/>
        <end position="331"/>
    </location>
</feature>
<evidence type="ECO:0000256" key="2">
    <source>
        <dbReference type="ARBA" id="ARBA00008891"/>
    </source>
</evidence>
<evidence type="ECO:0000313" key="14">
    <source>
        <dbReference type="Proteomes" id="UP001177140"/>
    </source>
</evidence>
<feature type="active site" evidence="9">
    <location>
        <position position="196"/>
    </location>
</feature>
<comment type="pathway">
    <text evidence="1 10">Glycan metabolism; pectin degradation; 2-dehydro-3-deoxy-D-gluconate from pectin: step 1/5.</text>
</comment>
<evidence type="ECO:0000256" key="7">
    <source>
        <dbReference type="ARBA" id="ARBA00047928"/>
    </source>
</evidence>
<comment type="catalytic activity">
    <reaction evidence="7 10">
        <text>[(1-&gt;4)-alpha-D-galacturonosyl methyl ester](n) + n H2O = [(1-&gt;4)-alpha-D-galacturonosyl](n) + n methanol + n H(+)</text>
        <dbReference type="Rhea" id="RHEA:22380"/>
        <dbReference type="Rhea" id="RHEA-COMP:14570"/>
        <dbReference type="Rhea" id="RHEA-COMP:14573"/>
        <dbReference type="ChEBI" id="CHEBI:15377"/>
        <dbReference type="ChEBI" id="CHEBI:15378"/>
        <dbReference type="ChEBI" id="CHEBI:17790"/>
        <dbReference type="ChEBI" id="CHEBI:140522"/>
        <dbReference type="ChEBI" id="CHEBI:140523"/>
        <dbReference type="EC" id="3.1.1.11"/>
    </reaction>
</comment>
<dbReference type="GO" id="GO:0045490">
    <property type="term" value="P:pectin catabolic process"/>
    <property type="evidence" value="ECO:0007669"/>
    <property type="project" value="UniProtKB-UniRule"/>
</dbReference>
<dbReference type="Gene3D" id="2.160.20.10">
    <property type="entry name" value="Single-stranded right-handed beta-helix, Pectin lyase-like"/>
    <property type="match status" value="1"/>
</dbReference>
<evidence type="ECO:0000256" key="9">
    <source>
        <dbReference type="PROSITE-ProRule" id="PRU10040"/>
    </source>
</evidence>
<keyword evidence="5 10" id="KW-0063">Aspartyl esterase</keyword>
<dbReference type="Proteomes" id="UP001177140">
    <property type="component" value="Unassembled WGS sequence"/>
</dbReference>
<dbReference type="SUPFAM" id="SSF51126">
    <property type="entry name" value="Pectin lyase-like"/>
    <property type="match status" value="1"/>
</dbReference>
<evidence type="ECO:0000256" key="5">
    <source>
        <dbReference type="ARBA" id="ARBA00023085"/>
    </source>
</evidence>
<dbReference type="Pfam" id="PF01095">
    <property type="entry name" value="Pectinesterase"/>
    <property type="match status" value="1"/>
</dbReference>
<evidence type="ECO:0000256" key="3">
    <source>
        <dbReference type="ARBA" id="ARBA00013229"/>
    </source>
</evidence>
<keyword evidence="6" id="KW-0325">Glycoprotein</keyword>
<protein>
    <recommendedName>
        <fullName evidence="3 10">Pectinesterase</fullName>
        <ecNumber evidence="3 10">3.1.1.11</ecNumber>
    </recommendedName>
</protein>
<proteinExistence type="inferred from homology"/>
<evidence type="ECO:0000259" key="12">
    <source>
        <dbReference type="Pfam" id="PF01095"/>
    </source>
</evidence>
<reference evidence="13" key="1">
    <citation type="submission" date="2022-03" db="EMBL/GenBank/DDBJ databases">
        <title>A functionally conserved STORR gene fusion in Papaver species that diverged 16.8 million years ago.</title>
        <authorList>
            <person name="Catania T."/>
        </authorList>
    </citation>
    <scope>NUCLEOTIDE SEQUENCE</scope>
    <source>
        <strain evidence="13">S-191538</strain>
    </source>
</reference>
<organism evidence="13 14">
    <name type="scientific">Papaver nudicaule</name>
    <name type="common">Iceland poppy</name>
    <dbReference type="NCBI Taxonomy" id="74823"/>
    <lineage>
        <taxon>Eukaryota</taxon>
        <taxon>Viridiplantae</taxon>
        <taxon>Streptophyta</taxon>
        <taxon>Embryophyta</taxon>
        <taxon>Tracheophyta</taxon>
        <taxon>Spermatophyta</taxon>
        <taxon>Magnoliopsida</taxon>
        <taxon>Ranunculales</taxon>
        <taxon>Papaveraceae</taxon>
        <taxon>Papaveroideae</taxon>
        <taxon>Papaver</taxon>
    </lineage>
</organism>
<dbReference type="InterPro" id="IPR011050">
    <property type="entry name" value="Pectin_lyase_fold/virulence"/>
</dbReference>
<dbReference type="EMBL" id="JAJJMA010315100">
    <property type="protein sequence ID" value="MCL7049361.1"/>
    <property type="molecule type" value="Genomic_DNA"/>
</dbReference>
<keyword evidence="11" id="KW-0812">Transmembrane</keyword>
<comment type="similarity">
    <text evidence="2">Belongs to the pectinesterase family.</text>
</comment>
<dbReference type="InterPro" id="IPR000070">
    <property type="entry name" value="Pectinesterase_cat"/>
</dbReference>
<dbReference type="GO" id="GO:0030599">
    <property type="term" value="F:pectinesterase activity"/>
    <property type="evidence" value="ECO:0007669"/>
    <property type="project" value="UniProtKB-UniRule"/>
</dbReference>
<evidence type="ECO:0000256" key="11">
    <source>
        <dbReference type="SAM" id="Phobius"/>
    </source>
</evidence>
<comment type="caution">
    <text evidence="13">The sequence shown here is derived from an EMBL/GenBank/DDBJ whole genome shotgun (WGS) entry which is preliminary data.</text>
</comment>
<dbReference type="EC" id="3.1.1.11" evidence="3 10"/>
<gene>
    <name evidence="13" type="ORF">MKW94_013641</name>
</gene>
<evidence type="ECO:0000256" key="8">
    <source>
        <dbReference type="ARBA" id="ARBA00057335"/>
    </source>
</evidence>
<dbReference type="InterPro" id="IPR012334">
    <property type="entry name" value="Pectin_lyas_fold"/>
</dbReference>
<comment type="function">
    <text evidence="8">Acts in the modification of cell walls via demethylesterification of cell wall pectin.</text>
</comment>
<dbReference type="AlphaFoldDB" id="A0AA41VXP5"/>
<sequence>MASPKTISVTHCSSYFARAVIFFCVHIITITTLLMARTTRAGPSDFTTAILIRVDQSGAGDFKKIQDAIDSVPSNNTDQLYFIWVKPGTYSEKLVVPGDKPYITLSGSNPATTIITWQDGGDIYASPTLTVLASDFVARLITVQNTFGNSGKAVALRVAGDKAAFYGCRFISYQDTLLDDRGGHYFSNCYIEGATDFIFGNGASLYEKCRIHSVAEGMGIITAQGRASPLDKTGFVFLGCKITARNGTTLVLGRPWGAYARVLFALTYMSSAVVPQGWDDWGDQTRQSTVFFAQHKCWGPGANTSARVEWSQSALTDDEAAPYLSKDLIGGRDWLRPLPTQFKRAGSTTLIRNNL</sequence>
<dbReference type="InterPro" id="IPR033131">
    <property type="entry name" value="Pectinesterase_Asp_AS"/>
</dbReference>
<evidence type="ECO:0000256" key="10">
    <source>
        <dbReference type="RuleBase" id="RU000589"/>
    </source>
</evidence>
<dbReference type="GO" id="GO:0042545">
    <property type="term" value="P:cell wall modification"/>
    <property type="evidence" value="ECO:0007669"/>
    <property type="project" value="UniProtKB-UniRule"/>
</dbReference>
<evidence type="ECO:0000313" key="13">
    <source>
        <dbReference type="EMBL" id="MCL7049361.1"/>
    </source>
</evidence>
<dbReference type="PROSITE" id="PS00503">
    <property type="entry name" value="PECTINESTERASE_2"/>
    <property type="match status" value="1"/>
</dbReference>
<accession>A0AA41VXP5</accession>
<evidence type="ECO:0000256" key="4">
    <source>
        <dbReference type="ARBA" id="ARBA00022801"/>
    </source>
</evidence>
<evidence type="ECO:0000256" key="6">
    <source>
        <dbReference type="ARBA" id="ARBA00023180"/>
    </source>
</evidence>
<dbReference type="PANTHER" id="PTHR31321:SF72">
    <property type="entry name" value="PECTINESTERASE 11-RELATED"/>
    <property type="match status" value="1"/>
</dbReference>
<keyword evidence="11" id="KW-1133">Transmembrane helix</keyword>
<keyword evidence="14" id="KW-1185">Reference proteome</keyword>
<dbReference type="PANTHER" id="PTHR31321">
    <property type="entry name" value="ACYL-COA THIOESTER HYDROLASE YBHC-RELATED"/>
    <property type="match status" value="1"/>
</dbReference>